<dbReference type="Gene3D" id="1.20.1250.20">
    <property type="entry name" value="MFS general substrate transporter like domains"/>
    <property type="match status" value="1"/>
</dbReference>
<reference evidence="2" key="2">
    <citation type="submission" date="2015-06" db="UniProtKB">
        <authorList>
            <consortium name="EnsemblMetazoa"/>
        </authorList>
    </citation>
    <scope>IDENTIFICATION</scope>
</reference>
<feature type="transmembrane region" description="Helical" evidence="1">
    <location>
        <begin position="84"/>
        <end position="104"/>
    </location>
</feature>
<sequence length="168" mass="18116">MLVGSIMGTIGLIFRVTRNLIHSQQIVSMNTLIFRALVWAPYGTPFAVLCGLVRIFGSIEMAALYSCVFAAVPTFFADHISQMFGLLEMCFSVGTIIGPLAGGFLHEVGYHSVTLVVICQMFIGIGFGIGYVARFTQAMREKDLTSFADDPDASGLICSLFVSVLSLG</sequence>
<evidence type="ECO:0000313" key="3">
    <source>
        <dbReference type="Proteomes" id="UP000015104"/>
    </source>
</evidence>
<evidence type="ECO:0000313" key="2">
    <source>
        <dbReference type="EnsemblMetazoa" id="tetur13g04360.1"/>
    </source>
</evidence>
<dbReference type="SUPFAM" id="SSF103473">
    <property type="entry name" value="MFS general substrate transporter"/>
    <property type="match status" value="1"/>
</dbReference>
<keyword evidence="1" id="KW-1133">Transmembrane helix</keyword>
<feature type="transmembrane region" description="Helical" evidence="1">
    <location>
        <begin position="46"/>
        <end position="72"/>
    </location>
</feature>
<protein>
    <recommendedName>
        <fullName evidence="4">Major facilitator superfamily (MFS) profile domain-containing protein</fullName>
    </recommendedName>
</protein>
<dbReference type="Proteomes" id="UP000015104">
    <property type="component" value="Unassembled WGS sequence"/>
</dbReference>
<keyword evidence="1" id="KW-0472">Membrane</keyword>
<dbReference type="InterPro" id="IPR036259">
    <property type="entry name" value="MFS_trans_sf"/>
</dbReference>
<organism evidence="2 3">
    <name type="scientific">Tetranychus urticae</name>
    <name type="common">Two-spotted spider mite</name>
    <dbReference type="NCBI Taxonomy" id="32264"/>
    <lineage>
        <taxon>Eukaryota</taxon>
        <taxon>Metazoa</taxon>
        <taxon>Ecdysozoa</taxon>
        <taxon>Arthropoda</taxon>
        <taxon>Chelicerata</taxon>
        <taxon>Arachnida</taxon>
        <taxon>Acari</taxon>
        <taxon>Acariformes</taxon>
        <taxon>Trombidiformes</taxon>
        <taxon>Prostigmata</taxon>
        <taxon>Eleutherengona</taxon>
        <taxon>Raphignathae</taxon>
        <taxon>Tetranychoidea</taxon>
        <taxon>Tetranychidae</taxon>
        <taxon>Tetranychus</taxon>
    </lineage>
</organism>
<dbReference type="HOGENOM" id="CLU_1588583_0_0_1"/>
<keyword evidence="3" id="KW-1185">Reference proteome</keyword>
<reference evidence="3" key="1">
    <citation type="submission" date="2011-08" db="EMBL/GenBank/DDBJ databases">
        <authorList>
            <person name="Rombauts S."/>
        </authorList>
    </citation>
    <scope>NUCLEOTIDE SEQUENCE</scope>
    <source>
        <strain evidence="3">London</strain>
    </source>
</reference>
<dbReference type="AlphaFoldDB" id="T1KKN5"/>
<dbReference type="EnsemblMetazoa" id="tetur13g04360.1">
    <property type="protein sequence ID" value="tetur13g04360.1"/>
    <property type="gene ID" value="tetur13g04360"/>
</dbReference>
<feature type="transmembrane region" description="Helical" evidence="1">
    <location>
        <begin position="110"/>
        <end position="133"/>
    </location>
</feature>
<accession>T1KKN5</accession>
<evidence type="ECO:0000256" key="1">
    <source>
        <dbReference type="SAM" id="Phobius"/>
    </source>
</evidence>
<proteinExistence type="predicted"/>
<dbReference type="EMBL" id="CAEY01000176">
    <property type="status" value="NOT_ANNOTATED_CDS"/>
    <property type="molecule type" value="Genomic_DNA"/>
</dbReference>
<keyword evidence="1" id="KW-0812">Transmembrane</keyword>
<name>T1KKN5_TETUR</name>
<evidence type="ECO:0008006" key="4">
    <source>
        <dbReference type="Google" id="ProtNLM"/>
    </source>
</evidence>